<keyword evidence="2" id="KW-1185">Reference proteome</keyword>
<gene>
    <name evidence="1" type="ORF">ONB1V03_LOCUS9270</name>
</gene>
<name>A0A7R9M2X0_9ACAR</name>
<dbReference type="EMBL" id="OC920573">
    <property type="protein sequence ID" value="CAD7652609.1"/>
    <property type="molecule type" value="Genomic_DNA"/>
</dbReference>
<reference evidence="1" key="1">
    <citation type="submission" date="2020-11" db="EMBL/GenBank/DDBJ databases">
        <authorList>
            <person name="Tran Van P."/>
        </authorList>
    </citation>
    <scope>NUCLEOTIDE SEQUENCE</scope>
</reference>
<sequence length="223" mass="24900">MRGVVCDRKADIQCVKSGSNALNAQSDQQLYDLSQTNLQTGEQLVLKRAAIAKQSGLPCYDQFYQKYTKGLANIFMEEQETKRLDTARTPQERSNAVKAIAGITVAMICDENWRAVHFNDTIKEAECSALESTAVLDLVDFKPKLAVLESGLLFASIASKLKNNVMSGIFGEITKLYGQLYTEGEKCSLSLRNPSDKCHNLKMFVKEINRLFYLAEIKVLSLL</sequence>
<dbReference type="AlphaFoldDB" id="A0A7R9M2X0"/>
<dbReference type="OrthoDB" id="6500392at2759"/>
<dbReference type="Proteomes" id="UP000728032">
    <property type="component" value="Unassembled WGS sequence"/>
</dbReference>
<accession>A0A7R9M2X0</accession>
<protein>
    <submittedName>
        <fullName evidence="1">Uncharacterized protein</fullName>
    </submittedName>
</protein>
<dbReference type="EMBL" id="CAJPVJ010005748">
    <property type="protein sequence ID" value="CAG2169796.1"/>
    <property type="molecule type" value="Genomic_DNA"/>
</dbReference>
<organism evidence="1">
    <name type="scientific">Oppiella nova</name>
    <dbReference type="NCBI Taxonomy" id="334625"/>
    <lineage>
        <taxon>Eukaryota</taxon>
        <taxon>Metazoa</taxon>
        <taxon>Ecdysozoa</taxon>
        <taxon>Arthropoda</taxon>
        <taxon>Chelicerata</taxon>
        <taxon>Arachnida</taxon>
        <taxon>Acari</taxon>
        <taxon>Acariformes</taxon>
        <taxon>Sarcoptiformes</taxon>
        <taxon>Oribatida</taxon>
        <taxon>Brachypylina</taxon>
        <taxon>Oppioidea</taxon>
        <taxon>Oppiidae</taxon>
        <taxon>Oppiella</taxon>
    </lineage>
</organism>
<evidence type="ECO:0000313" key="1">
    <source>
        <dbReference type="EMBL" id="CAD7652609.1"/>
    </source>
</evidence>
<evidence type="ECO:0000313" key="2">
    <source>
        <dbReference type="Proteomes" id="UP000728032"/>
    </source>
</evidence>
<proteinExistence type="predicted"/>